<feature type="region of interest" description="Disordered" evidence="1">
    <location>
        <begin position="136"/>
        <end position="156"/>
    </location>
</feature>
<dbReference type="AlphaFoldDB" id="A0A8R7VBQ5"/>
<reference evidence="2" key="3">
    <citation type="submission" date="2022-06" db="UniProtKB">
        <authorList>
            <consortium name="EnsemblPlants"/>
        </authorList>
    </citation>
    <scope>IDENTIFICATION</scope>
</reference>
<keyword evidence="3" id="KW-1185">Reference proteome</keyword>
<proteinExistence type="predicted"/>
<reference evidence="3" key="1">
    <citation type="journal article" date="2013" name="Nature">
        <title>Draft genome of the wheat A-genome progenitor Triticum urartu.</title>
        <authorList>
            <person name="Ling H.Q."/>
            <person name="Zhao S."/>
            <person name="Liu D."/>
            <person name="Wang J."/>
            <person name="Sun H."/>
            <person name="Zhang C."/>
            <person name="Fan H."/>
            <person name="Li D."/>
            <person name="Dong L."/>
            <person name="Tao Y."/>
            <person name="Gao C."/>
            <person name="Wu H."/>
            <person name="Li Y."/>
            <person name="Cui Y."/>
            <person name="Guo X."/>
            <person name="Zheng S."/>
            <person name="Wang B."/>
            <person name="Yu K."/>
            <person name="Liang Q."/>
            <person name="Yang W."/>
            <person name="Lou X."/>
            <person name="Chen J."/>
            <person name="Feng M."/>
            <person name="Jian J."/>
            <person name="Zhang X."/>
            <person name="Luo G."/>
            <person name="Jiang Y."/>
            <person name="Liu J."/>
            <person name="Wang Z."/>
            <person name="Sha Y."/>
            <person name="Zhang B."/>
            <person name="Wu H."/>
            <person name="Tang D."/>
            <person name="Shen Q."/>
            <person name="Xue P."/>
            <person name="Zou S."/>
            <person name="Wang X."/>
            <person name="Liu X."/>
            <person name="Wang F."/>
            <person name="Yang Y."/>
            <person name="An X."/>
            <person name="Dong Z."/>
            <person name="Zhang K."/>
            <person name="Zhang X."/>
            <person name="Luo M.C."/>
            <person name="Dvorak J."/>
            <person name="Tong Y."/>
            <person name="Wang J."/>
            <person name="Yang H."/>
            <person name="Li Z."/>
            <person name="Wang D."/>
            <person name="Zhang A."/>
            <person name="Wang J."/>
        </authorList>
    </citation>
    <scope>NUCLEOTIDE SEQUENCE</scope>
    <source>
        <strain evidence="3">cv. G1812</strain>
    </source>
</reference>
<evidence type="ECO:0000313" key="3">
    <source>
        <dbReference type="Proteomes" id="UP000015106"/>
    </source>
</evidence>
<organism evidence="2 3">
    <name type="scientific">Triticum urartu</name>
    <name type="common">Red wild einkorn</name>
    <name type="synonym">Crithodium urartu</name>
    <dbReference type="NCBI Taxonomy" id="4572"/>
    <lineage>
        <taxon>Eukaryota</taxon>
        <taxon>Viridiplantae</taxon>
        <taxon>Streptophyta</taxon>
        <taxon>Embryophyta</taxon>
        <taxon>Tracheophyta</taxon>
        <taxon>Spermatophyta</taxon>
        <taxon>Magnoliopsida</taxon>
        <taxon>Liliopsida</taxon>
        <taxon>Poales</taxon>
        <taxon>Poaceae</taxon>
        <taxon>BOP clade</taxon>
        <taxon>Pooideae</taxon>
        <taxon>Triticodae</taxon>
        <taxon>Triticeae</taxon>
        <taxon>Triticinae</taxon>
        <taxon>Triticum</taxon>
    </lineage>
</organism>
<protein>
    <submittedName>
        <fullName evidence="2">Uncharacterized protein</fullName>
    </submittedName>
</protein>
<dbReference type="EnsemblPlants" id="TuG1812G0700004953.01.T01">
    <property type="protein sequence ID" value="TuG1812G0700004953.01.T01.cds420499"/>
    <property type="gene ID" value="TuG1812G0700004953.01"/>
</dbReference>
<evidence type="ECO:0000313" key="2">
    <source>
        <dbReference type="EnsemblPlants" id="TuG1812G0700004953.01.T01.cds420499"/>
    </source>
</evidence>
<sequence>MNYQKQNWHVCLKCLSSPPCTINIKPRTVKKGRIWYLQWLILRNSTMFSLVLHELIRSAGKILITATKKPPKIRSKNRCDVNVSVTLTQAAHPRVVSRPATLNGGVDLAQHWGFPSSQRTEVRPTSPGLASCRTKKITHRRQEKNKQNEGRENKKRIVRKQQSYCLLEAMAIETIS</sequence>
<accession>A0A8R7VBQ5</accession>
<reference evidence="2" key="2">
    <citation type="submission" date="2018-03" db="EMBL/GenBank/DDBJ databases">
        <title>The Triticum urartu genome reveals the dynamic nature of wheat genome evolution.</title>
        <authorList>
            <person name="Ling H."/>
            <person name="Ma B."/>
            <person name="Shi X."/>
            <person name="Liu H."/>
            <person name="Dong L."/>
            <person name="Sun H."/>
            <person name="Cao Y."/>
            <person name="Gao Q."/>
            <person name="Zheng S."/>
            <person name="Li Y."/>
            <person name="Yu Y."/>
            <person name="Du H."/>
            <person name="Qi M."/>
            <person name="Li Y."/>
            <person name="Yu H."/>
            <person name="Cui Y."/>
            <person name="Wang N."/>
            <person name="Chen C."/>
            <person name="Wu H."/>
            <person name="Zhao Y."/>
            <person name="Zhang J."/>
            <person name="Li Y."/>
            <person name="Zhou W."/>
            <person name="Zhang B."/>
            <person name="Hu W."/>
            <person name="Eijk M."/>
            <person name="Tang J."/>
            <person name="Witsenboer H."/>
            <person name="Zhao S."/>
            <person name="Li Z."/>
            <person name="Zhang A."/>
            <person name="Wang D."/>
            <person name="Liang C."/>
        </authorList>
    </citation>
    <scope>NUCLEOTIDE SEQUENCE [LARGE SCALE GENOMIC DNA]</scope>
    <source>
        <strain evidence="2">cv. G1812</strain>
    </source>
</reference>
<dbReference type="Gramene" id="TuG1812G0700004953.01.T01">
    <property type="protein sequence ID" value="TuG1812G0700004953.01.T01.cds420499"/>
    <property type="gene ID" value="TuG1812G0700004953.01"/>
</dbReference>
<name>A0A8R7VBQ5_TRIUA</name>
<dbReference type="Proteomes" id="UP000015106">
    <property type="component" value="Chromosome 7"/>
</dbReference>
<evidence type="ECO:0000256" key="1">
    <source>
        <dbReference type="SAM" id="MobiDB-lite"/>
    </source>
</evidence>